<dbReference type="InterPro" id="IPR013103">
    <property type="entry name" value="RVT_2"/>
</dbReference>
<reference evidence="2" key="1">
    <citation type="submission" date="2022-12" db="EMBL/GenBank/DDBJ databases">
        <title>Draft genome assemblies for two species of Escallonia (Escalloniales).</title>
        <authorList>
            <person name="Chanderbali A."/>
            <person name="Dervinis C."/>
            <person name="Anghel I."/>
            <person name="Soltis D."/>
            <person name="Soltis P."/>
            <person name="Zapata F."/>
        </authorList>
    </citation>
    <scope>NUCLEOTIDE SEQUENCE</scope>
    <source>
        <strain evidence="2">UCBG64.0493</strain>
        <tissue evidence="2">Leaf</tissue>
    </source>
</reference>
<gene>
    <name evidence="2" type="ORF">RJ639_008253</name>
</gene>
<dbReference type="AlphaFoldDB" id="A0AA89ART9"/>
<evidence type="ECO:0000313" key="3">
    <source>
        <dbReference type="Proteomes" id="UP001188597"/>
    </source>
</evidence>
<dbReference type="Pfam" id="PF07727">
    <property type="entry name" value="RVT_2"/>
    <property type="match status" value="1"/>
</dbReference>
<keyword evidence="3" id="KW-1185">Reference proteome</keyword>
<evidence type="ECO:0000313" key="2">
    <source>
        <dbReference type="EMBL" id="KAK3012690.1"/>
    </source>
</evidence>
<sequence>MKLAFLNGFLDEEVYIEQPEGYVVRGYEDKVLRLKKAMYGLRQVFDDFKKEMAKEFEMTDIDLMSYYLGIERRSTSSKDVFTFAKDVTLFCNSQTSSQQGASSPSLPKWLQSLSLAGVRPCGARSSQKE</sequence>
<accession>A0AA89ART9</accession>
<protein>
    <recommendedName>
        <fullName evidence="1">Reverse transcriptase Ty1/copia-type domain-containing protein</fullName>
    </recommendedName>
</protein>
<dbReference type="EMBL" id="JAVXUP010001358">
    <property type="protein sequence ID" value="KAK3012690.1"/>
    <property type="molecule type" value="Genomic_DNA"/>
</dbReference>
<proteinExistence type="predicted"/>
<feature type="domain" description="Reverse transcriptase Ty1/copia-type" evidence="1">
    <location>
        <begin position="2"/>
        <end position="43"/>
    </location>
</feature>
<evidence type="ECO:0000259" key="1">
    <source>
        <dbReference type="Pfam" id="PF07727"/>
    </source>
</evidence>
<dbReference type="Proteomes" id="UP001188597">
    <property type="component" value="Unassembled WGS sequence"/>
</dbReference>
<name>A0AA89ART9_9ASTE</name>
<comment type="caution">
    <text evidence="2">The sequence shown here is derived from an EMBL/GenBank/DDBJ whole genome shotgun (WGS) entry which is preliminary data.</text>
</comment>
<organism evidence="2 3">
    <name type="scientific">Escallonia herrerae</name>
    <dbReference type="NCBI Taxonomy" id="1293975"/>
    <lineage>
        <taxon>Eukaryota</taxon>
        <taxon>Viridiplantae</taxon>
        <taxon>Streptophyta</taxon>
        <taxon>Embryophyta</taxon>
        <taxon>Tracheophyta</taxon>
        <taxon>Spermatophyta</taxon>
        <taxon>Magnoliopsida</taxon>
        <taxon>eudicotyledons</taxon>
        <taxon>Gunneridae</taxon>
        <taxon>Pentapetalae</taxon>
        <taxon>asterids</taxon>
        <taxon>campanulids</taxon>
        <taxon>Escalloniales</taxon>
        <taxon>Escalloniaceae</taxon>
        <taxon>Escallonia</taxon>
    </lineage>
</organism>